<proteinExistence type="inferred from homology"/>
<evidence type="ECO:0000256" key="9">
    <source>
        <dbReference type="ARBA" id="ARBA00023328"/>
    </source>
</evidence>
<keyword evidence="4" id="KW-0132">Cell division</keyword>
<evidence type="ECO:0000313" key="11">
    <source>
        <dbReference type="EMBL" id="KAF2194422.1"/>
    </source>
</evidence>
<dbReference type="GO" id="GO:0000444">
    <property type="term" value="C:MIS12/MIND type complex"/>
    <property type="evidence" value="ECO:0007669"/>
    <property type="project" value="TreeGrafter"/>
</dbReference>
<feature type="compositionally biased region" description="Polar residues" evidence="10">
    <location>
        <begin position="229"/>
        <end position="241"/>
    </location>
</feature>
<dbReference type="PANTHER" id="PTHR14527">
    <property type="entry name" value="PROTEIN MIS12 HOMOLOG"/>
    <property type="match status" value="1"/>
</dbReference>
<feature type="compositionally biased region" description="Polar residues" evidence="10">
    <location>
        <begin position="194"/>
        <end position="210"/>
    </location>
</feature>
<keyword evidence="7" id="KW-0175">Coiled coil</keyword>
<evidence type="ECO:0000256" key="2">
    <source>
        <dbReference type="ARBA" id="ARBA00008643"/>
    </source>
</evidence>
<keyword evidence="5" id="KW-0498">Mitosis</keyword>
<evidence type="ECO:0000256" key="4">
    <source>
        <dbReference type="ARBA" id="ARBA00022618"/>
    </source>
</evidence>
<keyword evidence="9" id="KW-0137">Centromere</keyword>
<accession>A0A6A6ETU3</accession>
<comment type="subcellular location">
    <subcellularLocation>
        <location evidence="1">Chromosome</location>
        <location evidence="1">Centromere</location>
        <location evidence="1">Kinetochore</location>
    </subcellularLocation>
</comment>
<evidence type="ECO:0000256" key="5">
    <source>
        <dbReference type="ARBA" id="ARBA00022776"/>
    </source>
</evidence>
<dbReference type="EMBL" id="ML994611">
    <property type="protein sequence ID" value="KAF2194422.1"/>
    <property type="molecule type" value="Genomic_DNA"/>
</dbReference>
<sequence>MANTKQQENLLLTEHFTWTPISLIDDIINTVNEVLYKCTETLENGLSGADPAQLGFADRAASESRIPDTDEDGRPEYPEARLEIEEGIHKLETLMEGAVDRNFDKFEIWTLRNSLKVPEEVVGWVRLGHYENLTIPPKDSTITPESILALRRKLQETQKLHVALLTEKTRNEALLTKLRTLVQPPSALKREPRSSTSPSKPSMGADSTSPFAFLTHTPAAQDLGVQPLPLNNSTSTPNESRTPLTTHTTFTTSQLPYLRDLLGRLKPHLSTTALPMKNEGEKEELARERKEYIESQSKRILERRGVDTRDGVEGVVEGSRVRSEEVRGLEGLVQEMGKGDGDGEAMDTS</sequence>
<evidence type="ECO:0000256" key="8">
    <source>
        <dbReference type="ARBA" id="ARBA00023306"/>
    </source>
</evidence>
<name>A0A6A6ETU3_9PEZI</name>
<gene>
    <name evidence="11" type="ORF">K469DRAFT_547388</name>
</gene>
<keyword evidence="3" id="KW-0158">Chromosome</keyword>
<dbReference type="OrthoDB" id="1884855at2759"/>
<keyword evidence="8" id="KW-0131">Cell cycle</keyword>
<dbReference type="InterPro" id="IPR008685">
    <property type="entry name" value="Centromere_Mis12"/>
</dbReference>
<dbReference type="GO" id="GO:0051301">
    <property type="term" value="P:cell division"/>
    <property type="evidence" value="ECO:0007669"/>
    <property type="project" value="UniProtKB-KW"/>
</dbReference>
<keyword evidence="12" id="KW-1185">Reference proteome</keyword>
<dbReference type="Pfam" id="PF05859">
    <property type="entry name" value="Mis12"/>
    <property type="match status" value="1"/>
</dbReference>
<dbReference type="GO" id="GO:0051382">
    <property type="term" value="P:kinetochore assembly"/>
    <property type="evidence" value="ECO:0007669"/>
    <property type="project" value="TreeGrafter"/>
</dbReference>
<comment type="similarity">
    <text evidence="2">Belongs to the mis12 family.</text>
</comment>
<organism evidence="11 12">
    <name type="scientific">Zopfia rhizophila CBS 207.26</name>
    <dbReference type="NCBI Taxonomy" id="1314779"/>
    <lineage>
        <taxon>Eukaryota</taxon>
        <taxon>Fungi</taxon>
        <taxon>Dikarya</taxon>
        <taxon>Ascomycota</taxon>
        <taxon>Pezizomycotina</taxon>
        <taxon>Dothideomycetes</taxon>
        <taxon>Dothideomycetes incertae sedis</taxon>
        <taxon>Zopfiaceae</taxon>
        <taxon>Zopfia</taxon>
    </lineage>
</organism>
<feature type="region of interest" description="Disordered" evidence="10">
    <location>
        <begin position="223"/>
        <end position="248"/>
    </location>
</feature>
<feature type="region of interest" description="Disordered" evidence="10">
    <location>
        <begin position="328"/>
        <end position="349"/>
    </location>
</feature>
<dbReference type="GO" id="GO:0000070">
    <property type="term" value="P:mitotic sister chromatid segregation"/>
    <property type="evidence" value="ECO:0007669"/>
    <property type="project" value="TreeGrafter"/>
</dbReference>
<dbReference type="AlphaFoldDB" id="A0A6A6ETU3"/>
<dbReference type="GO" id="GO:0005634">
    <property type="term" value="C:nucleus"/>
    <property type="evidence" value="ECO:0007669"/>
    <property type="project" value="InterPro"/>
</dbReference>
<dbReference type="PANTHER" id="PTHR14527:SF2">
    <property type="entry name" value="PROTEIN MIS12 HOMOLOG"/>
    <property type="match status" value="1"/>
</dbReference>
<evidence type="ECO:0000256" key="10">
    <source>
        <dbReference type="SAM" id="MobiDB-lite"/>
    </source>
</evidence>
<keyword evidence="6" id="KW-0995">Kinetochore</keyword>
<reference evidence="11" key="1">
    <citation type="journal article" date="2020" name="Stud. Mycol.">
        <title>101 Dothideomycetes genomes: a test case for predicting lifestyles and emergence of pathogens.</title>
        <authorList>
            <person name="Haridas S."/>
            <person name="Albert R."/>
            <person name="Binder M."/>
            <person name="Bloem J."/>
            <person name="Labutti K."/>
            <person name="Salamov A."/>
            <person name="Andreopoulos B."/>
            <person name="Baker S."/>
            <person name="Barry K."/>
            <person name="Bills G."/>
            <person name="Bluhm B."/>
            <person name="Cannon C."/>
            <person name="Castanera R."/>
            <person name="Culley D."/>
            <person name="Daum C."/>
            <person name="Ezra D."/>
            <person name="Gonzalez J."/>
            <person name="Henrissat B."/>
            <person name="Kuo A."/>
            <person name="Liang C."/>
            <person name="Lipzen A."/>
            <person name="Lutzoni F."/>
            <person name="Magnuson J."/>
            <person name="Mondo S."/>
            <person name="Nolan M."/>
            <person name="Ohm R."/>
            <person name="Pangilinan J."/>
            <person name="Park H.-J."/>
            <person name="Ramirez L."/>
            <person name="Alfaro M."/>
            <person name="Sun H."/>
            <person name="Tritt A."/>
            <person name="Yoshinaga Y."/>
            <person name="Zwiers L.-H."/>
            <person name="Turgeon B."/>
            <person name="Goodwin S."/>
            <person name="Spatafora J."/>
            <person name="Crous P."/>
            <person name="Grigoriev I."/>
        </authorList>
    </citation>
    <scope>NUCLEOTIDE SEQUENCE</scope>
    <source>
        <strain evidence="11">CBS 207.26</strain>
    </source>
</reference>
<feature type="region of interest" description="Disordered" evidence="10">
    <location>
        <begin position="183"/>
        <end position="211"/>
    </location>
</feature>
<evidence type="ECO:0000256" key="3">
    <source>
        <dbReference type="ARBA" id="ARBA00022454"/>
    </source>
</evidence>
<evidence type="ECO:0000313" key="12">
    <source>
        <dbReference type="Proteomes" id="UP000800200"/>
    </source>
</evidence>
<evidence type="ECO:0000256" key="7">
    <source>
        <dbReference type="ARBA" id="ARBA00023054"/>
    </source>
</evidence>
<evidence type="ECO:0000256" key="6">
    <source>
        <dbReference type="ARBA" id="ARBA00022838"/>
    </source>
</evidence>
<dbReference type="Proteomes" id="UP000800200">
    <property type="component" value="Unassembled WGS sequence"/>
</dbReference>
<evidence type="ECO:0000256" key="1">
    <source>
        <dbReference type="ARBA" id="ARBA00004629"/>
    </source>
</evidence>
<protein>
    <submittedName>
        <fullName evidence="11">Mis12-domain-containing protein</fullName>
    </submittedName>
</protein>